<keyword evidence="6 9" id="KW-0769">Symport</keyword>
<evidence type="ECO:0000256" key="7">
    <source>
        <dbReference type="ARBA" id="ARBA00022989"/>
    </source>
</evidence>
<dbReference type="FunFam" id="1.20.1740.10:FF:000004">
    <property type="entry name" value="Sodium:alanine symporter family protein"/>
    <property type="match status" value="1"/>
</dbReference>
<evidence type="ECO:0000256" key="1">
    <source>
        <dbReference type="ARBA" id="ARBA00004651"/>
    </source>
</evidence>
<evidence type="ECO:0000256" key="8">
    <source>
        <dbReference type="ARBA" id="ARBA00023136"/>
    </source>
</evidence>
<dbReference type="GO" id="GO:0005283">
    <property type="term" value="F:amino acid:sodium symporter activity"/>
    <property type="evidence" value="ECO:0007669"/>
    <property type="project" value="InterPro"/>
</dbReference>
<feature type="transmembrane region" description="Helical" evidence="9">
    <location>
        <begin position="302"/>
        <end position="329"/>
    </location>
</feature>
<evidence type="ECO:0000313" key="10">
    <source>
        <dbReference type="EMBL" id="TCT16054.1"/>
    </source>
</evidence>
<dbReference type="AlphaFoldDB" id="A0A4R3MSQ9"/>
<dbReference type="InterPro" id="IPR001463">
    <property type="entry name" value="Na/Ala_symport"/>
</dbReference>
<feature type="transmembrane region" description="Helical" evidence="9">
    <location>
        <begin position="14"/>
        <end position="33"/>
    </location>
</feature>
<feature type="transmembrane region" description="Helical" evidence="9">
    <location>
        <begin position="416"/>
        <end position="439"/>
    </location>
</feature>
<dbReference type="PANTHER" id="PTHR30330">
    <property type="entry name" value="AGSS FAMILY TRANSPORTER, SODIUM-ALANINE"/>
    <property type="match status" value="1"/>
</dbReference>
<evidence type="ECO:0000256" key="6">
    <source>
        <dbReference type="ARBA" id="ARBA00022847"/>
    </source>
</evidence>
<dbReference type="PRINTS" id="PR00175">
    <property type="entry name" value="NAALASMPORT"/>
</dbReference>
<gene>
    <name evidence="10" type="ORF">EDC18_10269</name>
</gene>
<keyword evidence="4 9" id="KW-1003">Cell membrane</keyword>
<feature type="transmembrane region" description="Helical" evidence="9">
    <location>
        <begin position="186"/>
        <end position="205"/>
    </location>
</feature>
<dbReference type="GO" id="GO:0005886">
    <property type="term" value="C:plasma membrane"/>
    <property type="evidence" value="ECO:0007669"/>
    <property type="project" value="UniProtKB-SubCell"/>
</dbReference>
<dbReference type="RefSeq" id="WP_132250137.1">
    <property type="nucleotide sequence ID" value="NZ_SMAL01000002.1"/>
</dbReference>
<dbReference type="Pfam" id="PF01235">
    <property type="entry name" value="Na_Ala_symp"/>
    <property type="match status" value="1"/>
</dbReference>
<keyword evidence="11" id="KW-1185">Reference proteome</keyword>
<keyword evidence="8 9" id="KW-0472">Membrane</keyword>
<evidence type="ECO:0000256" key="2">
    <source>
        <dbReference type="ARBA" id="ARBA00009261"/>
    </source>
</evidence>
<dbReference type="Gene3D" id="1.20.1740.10">
    <property type="entry name" value="Amino acid/polyamine transporter I"/>
    <property type="match status" value="1"/>
</dbReference>
<dbReference type="NCBIfam" id="TIGR00835">
    <property type="entry name" value="agcS"/>
    <property type="match status" value="1"/>
</dbReference>
<evidence type="ECO:0000256" key="4">
    <source>
        <dbReference type="ARBA" id="ARBA00022475"/>
    </source>
</evidence>
<feature type="transmembrane region" description="Helical" evidence="9">
    <location>
        <begin position="148"/>
        <end position="166"/>
    </location>
</feature>
<keyword evidence="5 9" id="KW-0812">Transmembrane</keyword>
<evidence type="ECO:0000256" key="5">
    <source>
        <dbReference type="ARBA" id="ARBA00022692"/>
    </source>
</evidence>
<dbReference type="EMBL" id="SMAL01000002">
    <property type="protein sequence ID" value="TCT16054.1"/>
    <property type="molecule type" value="Genomic_DNA"/>
</dbReference>
<name>A0A4R3MSQ9_9FIRM</name>
<keyword evidence="7 9" id="KW-1133">Transmembrane helix</keyword>
<proteinExistence type="inferred from homology"/>
<comment type="similarity">
    <text evidence="2 9">Belongs to the alanine or glycine:cation symporter (AGCS) (TC 2.A.25) family.</text>
</comment>
<comment type="subcellular location">
    <subcellularLocation>
        <location evidence="1 9">Cell membrane</location>
        <topology evidence="1 9">Multi-pass membrane protein</topology>
    </subcellularLocation>
</comment>
<feature type="transmembrane region" description="Helical" evidence="9">
    <location>
        <begin position="392"/>
        <end position="410"/>
    </location>
</feature>
<dbReference type="PANTHER" id="PTHR30330:SF14">
    <property type="entry name" value="SODIUM_AMINO ACID (ALANINE) SYMPORTER"/>
    <property type="match status" value="1"/>
</dbReference>
<feature type="transmembrane region" description="Helical" evidence="9">
    <location>
        <begin position="349"/>
        <end position="372"/>
    </location>
</feature>
<feature type="transmembrane region" description="Helical" evidence="9">
    <location>
        <begin position="217"/>
        <end position="237"/>
    </location>
</feature>
<evidence type="ECO:0000313" key="11">
    <source>
        <dbReference type="Proteomes" id="UP000294902"/>
    </source>
</evidence>
<organism evidence="10 11">
    <name type="scientific">Natranaerovirga pectinivora</name>
    <dbReference type="NCBI Taxonomy" id="682400"/>
    <lineage>
        <taxon>Bacteria</taxon>
        <taxon>Bacillati</taxon>
        <taxon>Bacillota</taxon>
        <taxon>Clostridia</taxon>
        <taxon>Lachnospirales</taxon>
        <taxon>Natranaerovirgaceae</taxon>
        <taxon>Natranaerovirga</taxon>
    </lineage>
</organism>
<evidence type="ECO:0000256" key="3">
    <source>
        <dbReference type="ARBA" id="ARBA00022448"/>
    </source>
</evidence>
<keyword evidence="3 9" id="KW-0813">Transport</keyword>
<evidence type="ECO:0000256" key="9">
    <source>
        <dbReference type="RuleBase" id="RU363064"/>
    </source>
</evidence>
<dbReference type="OrthoDB" id="9804874at2"/>
<reference evidence="10 11" key="1">
    <citation type="submission" date="2019-03" db="EMBL/GenBank/DDBJ databases">
        <title>Genomic Encyclopedia of Type Strains, Phase IV (KMG-IV): sequencing the most valuable type-strain genomes for metagenomic binning, comparative biology and taxonomic classification.</title>
        <authorList>
            <person name="Goeker M."/>
        </authorList>
    </citation>
    <scope>NUCLEOTIDE SEQUENCE [LARGE SCALE GENOMIC DNA]</scope>
    <source>
        <strain evidence="10 11">DSM 24629</strain>
    </source>
</reference>
<comment type="caution">
    <text evidence="10">The sequence shown here is derived from an EMBL/GenBank/DDBJ whole genome shotgun (WGS) entry which is preliminary data.</text>
</comment>
<protein>
    <submittedName>
        <fullName evidence="10">AGCS family alanine or glycine:cation symporter</fullName>
    </submittedName>
</protein>
<sequence length="451" mass="48037">MDFLMEIIAKINSFLWGPVMLFFLVGTGILFTLKLRFIQVRKIKYIWKETFGGVFKKSDKPDEDGISSFQALTTAIAAQVGTGNLAGVATAIAAGGPGAIFWMWVSGFLGMGTIFAEAVLAKVHTEKVDGEITGGPAYYIKKGLGSKFLASFFAVSIVLALGFMGNMVQSNSISDAVYTAFNVPKLVTGLVVAAIVGLIIIGGISRIASFTAKIVPFMAGLYIIGGLVIILSNYVEILPAFKMIFHGAFNPMAATGGLIGASVKEAFRYGIARGLFSNEAGMGSTPHAHAIAKVKHPGQQGLVAIMGVIIDTGVICTLTALVIITTGSFSTGLTGASLTQEAFTSGFGGFGSTFVAICLFFFALSTIISWYYFGESNIKFIFGKKGITPYRILVLLFVVIGTAMQVEIVWELADTFNGLMVIPNLIALLGLTSVVVNIFKDYDEKLKNKEL</sequence>
<dbReference type="Proteomes" id="UP000294902">
    <property type="component" value="Unassembled WGS sequence"/>
</dbReference>
<accession>A0A4R3MSQ9</accession>